<dbReference type="SMART" id="SM00671">
    <property type="entry name" value="SEL1"/>
    <property type="match status" value="15"/>
</dbReference>
<dbReference type="PANTHER" id="PTHR11102:SF160">
    <property type="entry name" value="ERAD-ASSOCIATED E3 UBIQUITIN-PROTEIN LIGASE COMPONENT HRD3"/>
    <property type="match status" value="1"/>
</dbReference>
<keyword evidence="4" id="KW-1185">Reference proteome</keyword>
<sequence length="1059" mass="117120">MDKHQPQVQAVRPVSKDNLNSPTITPAPTVYFDCHLNPATGKSFVLWDDIRIVFTDALYVSHEAKMIPFMKDADWIPLKPLRIEAIPDVVPDIVVDHPIVRLEAAMQRTTLADTPKEATVQDTPQDGATLKRATPPVSYTPRRNPVYGLVETAMQNYSHIDHPDFRPKPRAPQFVPTAEQEESSNESADDAPKHDNEPTNISAQVNNNKPTSTFRGHQSPQDHNATTAVSDIQPIVFKASLGDAKSQVELGNMYRIGDGVEQDFEAARHWYLKAADQEYPAGQCNLGHLYRLELGVVRNHLTAMSWYKKAAVQGDAEGQCYVGPMRRAGLAGRMDHSAAMDWFLMAANQGHALAQCYIGSLHANGEGIQQDYNKAMEWYHRAANQDHPAAQLMLGHRYLLGMGVTQDNTIAVDWYSKAASPQGCRCLVPNGHGTEAARQGLPEAQHIVGFMYRTGLGIPQDYSGALSWFIKSANHSNPAAQHDIGAIYLQGLGVPKNYLTAKGWGLKAVKFGREEAKASLSEVLRLFEQDEEAAKATEEKKNKSTSSRLEFFTITITTSTFTSNTFTLANHRPVKNTYKTMEDDNIQVQPMRSVTKSSVDSETLSPPAPTPLRIAAVPNVVLDVIVEDPLVRLETVVQQTSIADPHQNLTMMDGLQEDSTPIHAHINDPAAAPPPYTLRFIPSTRQGDGNIPTGSRPNYNGNPANNNTQRHSLQDHSTVGGAEDITSVILKATSGDNTSQVKLGNIYRIGDGVERDYDAAHYWYLEAAKQGDASAQFNLGDLFRLGLGVEVNQATAFTWYLRAADQGHAGGQCGLGHIYEYGLGVTRDYSVAMERYRKAAHQGYALAHCSIGNLYAFGLGVSQDHIKAMGWYLRAADQDLPMAHFRLGVMYYNGNGVSKDTAVGLEWLYKAIRHKDTDVWAQYAMGHMYSWGIGVPQDDDLSFAWYHRAACQGSPNAKYQLGTMYQSGAGVLQDNSKALEWLTKAAEHNLPSAQYQVGSFFLVGRGVLKDYVKAKEWYSKAAGLGYELAQTSLLEVQQLIEDERVKEKKRKTISKLKFW</sequence>
<evidence type="ECO:0000313" key="4">
    <source>
        <dbReference type="Proteomes" id="UP000078512"/>
    </source>
</evidence>
<dbReference type="AlphaFoldDB" id="A0A197JR62"/>
<dbReference type="OrthoDB" id="2384430at2759"/>
<dbReference type="PANTHER" id="PTHR11102">
    <property type="entry name" value="SEL-1-LIKE PROTEIN"/>
    <property type="match status" value="1"/>
</dbReference>
<dbReference type="InterPro" id="IPR011990">
    <property type="entry name" value="TPR-like_helical_dom_sf"/>
</dbReference>
<evidence type="ECO:0000256" key="1">
    <source>
        <dbReference type="ARBA" id="ARBA00038101"/>
    </source>
</evidence>
<dbReference type="STRING" id="1314771.A0A197JR62"/>
<dbReference type="SUPFAM" id="SSF81901">
    <property type="entry name" value="HCP-like"/>
    <property type="match status" value="5"/>
</dbReference>
<reference evidence="3 4" key="1">
    <citation type="submission" date="2016-05" db="EMBL/GenBank/DDBJ databases">
        <title>Genome sequencing reveals origins of a unique bacterial endosymbiosis in the earliest lineages of terrestrial Fungi.</title>
        <authorList>
            <consortium name="DOE Joint Genome Institute"/>
            <person name="Uehling J."/>
            <person name="Gryganskyi A."/>
            <person name="Hameed K."/>
            <person name="Tschaplinski T."/>
            <person name="Misztal P."/>
            <person name="Wu S."/>
            <person name="Desiro A."/>
            <person name="Vande Pol N."/>
            <person name="Du Z.-Y."/>
            <person name="Zienkiewicz A."/>
            <person name="Zienkiewicz K."/>
            <person name="Morin E."/>
            <person name="Tisserant E."/>
            <person name="Splivallo R."/>
            <person name="Hainaut M."/>
            <person name="Henrissat B."/>
            <person name="Ohm R."/>
            <person name="Kuo A."/>
            <person name="Yan J."/>
            <person name="Lipzen A."/>
            <person name="Nolan M."/>
            <person name="Labutti K."/>
            <person name="Barry K."/>
            <person name="Goldstein A."/>
            <person name="Labbe J."/>
            <person name="Schadt C."/>
            <person name="Tuskan G."/>
            <person name="Grigoriev I."/>
            <person name="Martin F."/>
            <person name="Vilgalys R."/>
            <person name="Bonito G."/>
        </authorList>
    </citation>
    <scope>NUCLEOTIDE SEQUENCE [LARGE SCALE GENOMIC DNA]</scope>
    <source>
        <strain evidence="3 4">AG-77</strain>
    </source>
</reference>
<organism evidence="3 4">
    <name type="scientific">Linnemannia elongata AG-77</name>
    <dbReference type="NCBI Taxonomy" id="1314771"/>
    <lineage>
        <taxon>Eukaryota</taxon>
        <taxon>Fungi</taxon>
        <taxon>Fungi incertae sedis</taxon>
        <taxon>Mucoromycota</taxon>
        <taxon>Mortierellomycotina</taxon>
        <taxon>Mortierellomycetes</taxon>
        <taxon>Mortierellales</taxon>
        <taxon>Mortierellaceae</taxon>
        <taxon>Linnemannia</taxon>
    </lineage>
</organism>
<accession>A0A197JR62</accession>
<comment type="similarity">
    <text evidence="1">Belongs to the sel-1 family.</text>
</comment>
<dbReference type="EMBL" id="KV442055">
    <property type="protein sequence ID" value="OAQ27670.1"/>
    <property type="molecule type" value="Genomic_DNA"/>
</dbReference>
<gene>
    <name evidence="3" type="ORF">K457DRAFT_1908145</name>
</gene>
<feature type="region of interest" description="Disordered" evidence="2">
    <location>
        <begin position="683"/>
        <end position="714"/>
    </location>
</feature>
<proteinExistence type="inferred from homology"/>
<dbReference type="Gene3D" id="1.25.40.10">
    <property type="entry name" value="Tetratricopeptide repeat domain"/>
    <property type="match status" value="6"/>
</dbReference>
<feature type="compositionally biased region" description="Acidic residues" evidence="2">
    <location>
        <begin position="179"/>
        <end position="189"/>
    </location>
</feature>
<feature type="region of interest" description="Disordered" evidence="2">
    <location>
        <begin position="159"/>
        <end position="225"/>
    </location>
</feature>
<dbReference type="InterPro" id="IPR050767">
    <property type="entry name" value="Sel1_AlgK"/>
</dbReference>
<dbReference type="InterPro" id="IPR006597">
    <property type="entry name" value="Sel1-like"/>
</dbReference>
<feature type="compositionally biased region" description="Polar residues" evidence="2">
    <location>
        <begin position="683"/>
        <end position="697"/>
    </location>
</feature>
<feature type="compositionally biased region" description="Polar residues" evidence="2">
    <location>
        <begin position="198"/>
        <end position="225"/>
    </location>
</feature>
<evidence type="ECO:0000313" key="3">
    <source>
        <dbReference type="EMBL" id="OAQ27670.1"/>
    </source>
</evidence>
<name>A0A197JR62_9FUNG</name>
<evidence type="ECO:0000256" key="2">
    <source>
        <dbReference type="SAM" id="MobiDB-lite"/>
    </source>
</evidence>
<feature type="region of interest" description="Disordered" evidence="2">
    <location>
        <begin position="116"/>
        <end position="143"/>
    </location>
</feature>
<protein>
    <submittedName>
        <fullName evidence="3">HCP-like protein</fullName>
    </submittedName>
</protein>
<dbReference type="Proteomes" id="UP000078512">
    <property type="component" value="Unassembled WGS sequence"/>
</dbReference>
<dbReference type="Pfam" id="PF08238">
    <property type="entry name" value="Sel1"/>
    <property type="match status" value="15"/>
</dbReference>
<feature type="compositionally biased region" description="Low complexity" evidence="2">
    <location>
        <begin position="698"/>
        <end position="707"/>
    </location>
</feature>